<keyword evidence="12" id="KW-1185">Reference proteome</keyword>
<name>A0AB34KM74_9PEZI</name>
<gene>
    <name evidence="11" type="ORF">WHR41_06508</name>
</gene>
<dbReference type="Proteomes" id="UP000803884">
    <property type="component" value="Unassembled WGS sequence"/>
</dbReference>
<evidence type="ECO:0000256" key="3">
    <source>
        <dbReference type="ARBA" id="ARBA00022722"/>
    </source>
</evidence>
<dbReference type="InterPro" id="IPR016191">
    <property type="entry name" value="Ribonuclease/ribotoxin"/>
</dbReference>
<evidence type="ECO:0000313" key="12">
    <source>
        <dbReference type="Proteomes" id="UP000803884"/>
    </source>
</evidence>
<reference evidence="11 12" key="1">
    <citation type="journal article" date="2020" name="Microbiol. Resour. Announc.">
        <title>Draft Genome Sequence of a Cladosporium Species Isolated from the Mesophotic Ascidian Didemnum maculosum.</title>
        <authorList>
            <person name="Gioti A."/>
            <person name="Siaperas R."/>
            <person name="Nikolaivits E."/>
            <person name="Le Goff G."/>
            <person name="Ouazzani J."/>
            <person name="Kotoulas G."/>
            <person name="Topakas E."/>
        </authorList>
    </citation>
    <scope>NUCLEOTIDE SEQUENCE [LARGE SCALE GENOMIC DNA]</scope>
    <source>
        <strain evidence="11 12">TM138-S3</strain>
    </source>
</reference>
<dbReference type="EMBL" id="JAAQHG020000021">
    <property type="protein sequence ID" value="KAL1585152.1"/>
    <property type="molecule type" value="Genomic_DNA"/>
</dbReference>
<evidence type="ECO:0000256" key="4">
    <source>
        <dbReference type="ARBA" id="ARBA00022729"/>
    </source>
</evidence>
<dbReference type="GeneID" id="96007951"/>
<evidence type="ECO:0000313" key="11">
    <source>
        <dbReference type="EMBL" id="KAL1585152.1"/>
    </source>
</evidence>
<comment type="catalytic activity">
    <reaction evidence="9">
        <text>[RNA] containing guanosine + H2O = an [RNA fragment]-3'-guanosine-3'-phosphate + a 5'-hydroxy-ribonucleotide-3'-[RNA fragment].</text>
        <dbReference type="EC" id="4.6.1.24"/>
    </reaction>
</comment>
<proteinExistence type="inferred from homology"/>
<keyword evidence="5" id="KW-0255">Endonuclease</keyword>
<dbReference type="Pfam" id="PF00545">
    <property type="entry name" value="Ribonuclease"/>
    <property type="match status" value="1"/>
</dbReference>
<dbReference type="SUPFAM" id="SSF53933">
    <property type="entry name" value="Microbial ribonucleases"/>
    <property type="match status" value="1"/>
</dbReference>
<dbReference type="Gene3D" id="3.10.450.30">
    <property type="entry name" value="Microbial ribonucleases"/>
    <property type="match status" value="1"/>
</dbReference>
<comment type="similarity">
    <text evidence="1">Belongs to the ribonuclease N1/T1 family.</text>
</comment>
<evidence type="ECO:0000256" key="2">
    <source>
        <dbReference type="ARBA" id="ARBA00012549"/>
    </source>
</evidence>
<protein>
    <recommendedName>
        <fullName evidence="2">ribonuclease T1</fullName>
        <ecNumber evidence="2">4.6.1.24</ecNumber>
    </recommendedName>
</protein>
<keyword evidence="3" id="KW-0540">Nuclease</keyword>
<keyword evidence="6" id="KW-0378">Hydrolase</keyword>
<keyword evidence="4 10" id="KW-0732">Signal</keyword>
<dbReference type="GO" id="GO:0003723">
    <property type="term" value="F:RNA binding"/>
    <property type="evidence" value="ECO:0007669"/>
    <property type="project" value="InterPro"/>
</dbReference>
<evidence type="ECO:0000256" key="1">
    <source>
        <dbReference type="ARBA" id="ARBA00009006"/>
    </source>
</evidence>
<evidence type="ECO:0000256" key="9">
    <source>
        <dbReference type="ARBA" id="ARBA00034015"/>
    </source>
</evidence>
<organism evidence="11 12">
    <name type="scientific">Cladosporium halotolerans</name>
    <dbReference type="NCBI Taxonomy" id="1052096"/>
    <lineage>
        <taxon>Eukaryota</taxon>
        <taxon>Fungi</taxon>
        <taxon>Dikarya</taxon>
        <taxon>Ascomycota</taxon>
        <taxon>Pezizomycotina</taxon>
        <taxon>Dothideomycetes</taxon>
        <taxon>Dothideomycetidae</taxon>
        <taxon>Cladosporiales</taxon>
        <taxon>Cladosporiaceae</taxon>
        <taxon>Cladosporium</taxon>
    </lineage>
</organism>
<evidence type="ECO:0000256" key="6">
    <source>
        <dbReference type="ARBA" id="ARBA00022801"/>
    </source>
</evidence>
<dbReference type="EC" id="4.6.1.24" evidence="2"/>
<dbReference type="GO" id="GO:0046589">
    <property type="term" value="F:ribonuclease T1 activity"/>
    <property type="evidence" value="ECO:0007669"/>
    <property type="project" value="UniProtKB-EC"/>
</dbReference>
<keyword evidence="8" id="KW-0456">Lyase</keyword>
<dbReference type="InterPro" id="IPR000026">
    <property type="entry name" value="N1-like"/>
</dbReference>
<dbReference type="GO" id="GO:0016787">
    <property type="term" value="F:hydrolase activity"/>
    <property type="evidence" value="ECO:0007669"/>
    <property type="project" value="UniProtKB-KW"/>
</dbReference>
<dbReference type="PIRSF" id="PIRSF037430">
    <property type="entry name" value="RNase_U2"/>
    <property type="match status" value="1"/>
</dbReference>
<evidence type="ECO:0000256" key="10">
    <source>
        <dbReference type="SAM" id="SignalP"/>
    </source>
</evidence>
<dbReference type="RefSeq" id="XP_069228258.1">
    <property type="nucleotide sequence ID" value="XM_069375113.1"/>
</dbReference>
<feature type="chain" id="PRO_5044255958" description="ribonuclease T1" evidence="10">
    <location>
        <begin position="18"/>
        <end position="131"/>
    </location>
</feature>
<accession>A0AB34KM74</accession>
<sequence length="131" mass="13876">MYTSIIATFALAASVLGAPAPVEKRQGAVTCGSTYYSSSQVAQAVNQGCDYYQSGQQVGSNDYPHRYNNYEGFDFRASGPWQEFPLLRSGPYTGGSPGADRVVFNTNCQYAGSITHTGASGNAFVGCSDTN</sequence>
<dbReference type="InterPro" id="IPR048269">
    <property type="entry name" value="RNase_U2"/>
</dbReference>
<evidence type="ECO:0000256" key="7">
    <source>
        <dbReference type="ARBA" id="ARBA00023157"/>
    </source>
</evidence>
<dbReference type="CDD" id="cd00606">
    <property type="entry name" value="fungal_RNase"/>
    <property type="match status" value="1"/>
</dbReference>
<dbReference type="PANTHER" id="PTHR42104:SF1">
    <property type="entry name" value="EXTRACELLULAR GUANYL-SPECIFIC RIBONUCLEASE RNTA (AFU_ORTHOLOGUE AFUA_4G03230)"/>
    <property type="match status" value="1"/>
</dbReference>
<evidence type="ECO:0000256" key="5">
    <source>
        <dbReference type="ARBA" id="ARBA00022759"/>
    </source>
</evidence>
<dbReference type="PANTHER" id="PTHR42104">
    <property type="entry name" value="EXTRACELLULAR GUANYL-SPECIFIC RIBONUCLEASE RNTA (AFU_ORTHOLOGUE AFUA_4G03230)"/>
    <property type="match status" value="1"/>
</dbReference>
<evidence type="ECO:0000256" key="8">
    <source>
        <dbReference type="ARBA" id="ARBA00023239"/>
    </source>
</evidence>
<feature type="signal peptide" evidence="10">
    <location>
        <begin position="1"/>
        <end position="17"/>
    </location>
</feature>
<dbReference type="AlphaFoldDB" id="A0AB34KM74"/>
<keyword evidence="7" id="KW-1015">Disulfide bond</keyword>
<comment type="caution">
    <text evidence="11">The sequence shown here is derived from an EMBL/GenBank/DDBJ whole genome shotgun (WGS) entry which is preliminary data.</text>
</comment>